<dbReference type="PANTHER" id="PTHR23100">
    <property type="entry name" value="ARGININE BIOSYNTHESIS BIFUNCTIONAL PROTEIN ARGJ"/>
    <property type="match status" value="1"/>
</dbReference>
<feature type="chain" id="PRO_5031662256" description="Arginine biosynthesis bifunctional protein ArgJ beta chain" evidence="9">
    <location>
        <begin position="187"/>
        <end position="400"/>
    </location>
</feature>
<organism evidence="10 11">
    <name type="scientific">Candidatus Manganitrophus noduliformans</name>
    <dbReference type="NCBI Taxonomy" id="2606439"/>
    <lineage>
        <taxon>Bacteria</taxon>
        <taxon>Pseudomonadati</taxon>
        <taxon>Nitrospirota</taxon>
        <taxon>Nitrospiria</taxon>
        <taxon>Candidatus Troglogloeales</taxon>
        <taxon>Candidatus Manganitrophaceae</taxon>
        <taxon>Candidatus Manganitrophus</taxon>
    </lineage>
</organism>
<feature type="site" description="Involved in the stabilization of negative charge on the oxyanion by the formation of the oxyanion hole" evidence="9">
    <location>
        <position position="114"/>
    </location>
</feature>
<feature type="binding site" evidence="9">
    <location>
        <position position="272"/>
    </location>
    <ligand>
        <name>substrate</name>
    </ligand>
</feature>
<gene>
    <name evidence="9 10" type="primary">argJ</name>
    <name evidence="10" type="ORF">MNODULE_08115</name>
</gene>
<keyword evidence="4 9" id="KW-0028">Amino-acid biosynthesis</keyword>
<dbReference type="GO" id="GO:0006526">
    <property type="term" value="P:L-arginine biosynthetic process"/>
    <property type="evidence" value="ECO:0007669"/>
    <property type="project" value="UniProtKB-UniRule"/>
</dbReference>
<dbReference type="InterPro" id="IPR002813">
    <property type="entry name" value="Arg_biosynth_ArgJ"/>
</dbReference>
<comment type="pathway">
    <text evidence="9">Amino-acid biosynthesis; L-arginine biosynthesis; N(2)-acetyl-L-ornithine from L-glutamate: step 1/4.</text>
</comment>
<comment type="catalytic activity">
    <reaction evidence="9">
        <text>L-glutamate + acetyl-CoA = N-acetyl-L-glutamate + CoA + H(+)</text>
        <dbReference type="Rhea" id="RHEA:24292"/>
        <dbReference type="ChEBI" id="CHEBI:15378"/>
        <dbReference type="ChEBI" id="CHEBI:29985"/>
        <dbReference type="ChEBI" id="CHEBI:44337"/>
        <dbReference type="ChEBI" id="CHEBI:57287"/>
        <dbReference type="ChEBI" id="CHEBI:57288"/>
        <dbReference type="EC" id="2.3.1.1"/>
    </reaction>
</comment>
<evidence type="ECO:0000256" key="4">
    <source>
        <dbReference type="ARBA" id="ARBA00022605"/>
    </source>
</evidence>
<dbReference type="GO" id="GO:0005737">
    <property type="term" value="C:cytoplasm"/>
    <property type="evidence" value="ECO:0007669"/>
    <property type="project" value="UniProtKB-SubCell"/>
</dbReference>
<dbReference type="UniPathway" id="UPA00068">
    <property type="reaction ID" value="UER00106"/>
</dbReference>
<dbReference type="EC" id="2.3.1.35" evidence="9"/>
<dbReference type="PANTHER" id="PTHR23100:SF0">
    <property type="entry name" value="ARGININE BIOSYNTHESIS BIFUNCTIONAL PROTEIN ARGJ, MITOCHONDRIAL"/>
    <property type="match status" value="1"/>
</dbReference>
<feature type="site" description="Cleavage; by autolysis" evidence="9">
    <location>
        <begin position="186"/>
        <end position="187"/>
    </location>
</feature>
<feature type="binding site" evidence="9">
    <location>
        <position position="150"/>
    </location>
    <ligand>
        <name>substrate</name>
    </ligand>
</feature>
<dbReference type="NCBIfam" id="NF003802">
    <property type="entry name" value="PRK05388.1"/>
    <property type="match status" value="1"/>
</dbReference>
<dbReference type="SUPFAM" id="SSF56266">
    <property type="entry name" value="DmpA/ArgJ-like"/>
    <property type="match status" value="1"/>
</dbReference>
<comment type="similarity">
    <text evidence="1 9">Belongs to the ArgJ family.</text>
</comment>
<dbReference type="AlphaFoldDB" id="A0A7X6DP06"/>
<keyword evidence="9" id="KW-0963">Cytoplasm</keyword>
<comment type="catalytic activity">
    <reaction evidence="8 9">
        <text>N(2)-acetyl-L-ornithine + L-glutamate = N-acetyl-L-glutamate + L-ornithine</text>
        <dbReference type="Rhea" id="RHEA:15349"/>
        <dbReference type="ChEBI" id="CHEBI:29985"/>
        <dbReference type="ChEBI" id="CHEBI:44337"/>
        <dbReference type="ChEBI" id="CHEBI:46911"/>
        <dbReference type="ChEBI" id="CHEBI:57805"/>
        <dbReference type="EC" id="2.3.1.35"/>
    </reaction>
</comment>
<accession>A0A7X6DP06</accession>
<dbReference type="GO" id="GO:0004042">
    <property type="term" value="F:L-glutamate N-acetyltransferase activity"/>
    <property type="evidence" value="ECO:0007669"/>
    <property type="project" value="UniProtKB-UniRule"/>
</dbReference>
<dbReference type="FunFam" id="3.60.70.12:FF:000001">
    <property type="entry name" value="Arginine biosynthesis bifunctional protein ArgJ, chloroplastic"/>
    <property type="match status" value="1"/>
</dbReference>
<dbReference type="NCBIfam" id="TIGR00120">
    <property type="entry name" value="ArgJ"/>
    <property type="match status" value="1"/>
</dbReference>
<dbReference type="RefSeq" id="WP_168058938.1">
    <property type="nucleotide sequence ID" value="NZ_VTOW01000001.1"/>
</dbReference>
<evidence type="ECO:0000313" key="10">
    <source>
        <dbReference type="EMBL" id="NKE70700.1"/>
    </source>
</evidence>
<dbReference type="Gene3D" id="3.60.70.12">
    <property type="entry name" value="L-amino peptidase D-ALA esterase/amidase"/>
    <property type="match status" value="1"/>
</dbReference>
<dbReference type="Proteomes" id="UP000534783">
    <property type="component" value="Unassembled WGS sequence"/>
</dbReference>
<dbReference type="EC" id="2.3.1.1" evidence="9"/>
<reference evidence="10 11" key="1">
    <citation type="journal article" date="2020" name="Nature">
        <title>Bacterial chemolithoautotrophy via manganese oxidation.</title>
        <authorList>
            <person name="Yu H."/>
            <person name="Leadbetter J.R."/>
        </authorList>
    </citation>
    <scope>NUCLEOTIDE SEQUENCE [LARGE SCALE GENOMIC DNA]</scope>
    <source>
        <strain evidence="10 11">Mn-1</strain>
    </source>
</reference>
<dbReference type="CDD" id="cd02152">
    <property type="entry name" value="OAT"/>
    <property type="match status" value="1"/>
</dbReference>
<dbReference type="InterPro" id="IPR016117">
    <property type="entry name" value="ArgJ-like_dom_sf"/>
</dbReference>
<comment type="pathway">
    <text evidence="9">Amino-acid biosynthesis; L-arginine biosynthesis; L-ornithine and N-acetyl-L-glutamate from L-glutamate and N(2)-acetyl-L-ornithine (cyclic): step 1/1.</text>
</comment>
<feature type="binding site" evidence="9">
    <location>
        <position position="187"/>
    </location>
    <ligand>
        <name>substrate</name>
    </ligand>
</feature>
<protein>
    <recommendedName>
        <fullName evidence="9">Arginine biosynthesis bifunctional protein ArgJ</fullName>
    </recommendedName>
    <domain>
        <recommendedName>
            <fullName evidence="9">Glutamate N-acetyltransferase</fullName>
            <ecNumber evidence="9">2.3.1.35</ecNumber>
        </recommendedName>
        <alternativeName>
            <fullName evidence="9">Ornithine acetyltransferase</fullName>
            <shortName evidence="9">OATase</shortName>
        </alternativeName>
        <alternativeName>
            <fullName evidence="9">Ornithine transacetylase</fullName>
        </alternativeName>
    </domain>
    <domain>
        <recommendedName>
            <fullName evidence="9">Amino-acid acetyltransferase</fullName>
            <ecNumber evidence="9">2.3.1.1</ecNumber>
        </recommendedName>
        <alternativeName>
            <fullName evidence="9">N-acetylglutamate synthase</fullName>
            <shortName evidence="9">AGSase</shortName>
        </alternativeName>
    </domain>
    <component>
        <recommendedName>
            <fullName evidence="9">Arginine biosynthesis bifunctional protein ArgJ alpha chain</fullName>
        </recommendedName>
    </component>
    <component>
        <recommendedName>
            <fullName evidence="9">Arginine biosynthesis bifunctional protein ArgJ beta chain</fullName>
        </recommendedName>
    </component>
</protein>
<keyword evidence="11" id="KW-1185">Reference proteome</keyword>
<comment type="subunit">
    <text evidence="2 9">Heterotetramer of two alpha and two beta chains.</text>
</comment>
<keyword evidence="5 9" id="KW-0808">Transferase</keyword>
<evidence type="ECO:0000256" key="6">
    <source>
        <dbReference type="ARBA" id="ARBA00022813"/>
    </source>
</evidence>
<dbReference type="EMBL" id="VTOW01000001">
    <property type="protein sequence ID" value="NKE70700.1"/>
    <property type="molecule type" value="Genomic_DNA"/>
</dbReference>
<keyword evidence="7 9" id="KW-0012">Acyltransferase</keyword>
<comment type="caution">
    <text evidence="10">The sequence shown here is derived from an EMBL/GenBank/DDBJ whole genome shotgun (WGS) entry which is preliminary data.</text>
</comment>
<feature type="site" description="Involved in the stabilization of negative charge on the oxyanion by the formation of the oxyanion hole" evidence="9">
    <location>
        <position position="113"/>
    </location>
</feature>
<evidence type="ECO:0000256" key="2">
    <source>
        <dbReference type="ARBA" id="ARBA00011475"/>
    </source>
</evidence>
<dbReference type="FunFam" id="3.10.20.340:FF:000001">
    <property type="entry name" value="Arginine biosynthesis bifunctional protein ArgJ, chloroplastic"/>
    <property type="match status" value="1"/>
</dbReference>
<name>A0A7X6DP06_9BACT</name>
<comment type="subcellular location">
    <subcellularLocation>
        <location evidence="9">Cytoplasm</location>
    </subcellularLocation>
</comment>
<keyword evidence="6 9" id="KW-0068">Autocatalytic cleavage</keyword>
<dbReference type="HAMAP" id="MF_01106">
    <property type="entry name" value="ArgJ"/>
    <property type="match status" value="1"/>
</dbReference>
<evidence type="ECO:0000256" key="7">
    <source>
        <dbReference type="ARBA" id="ARBA00023315"/>
    </source>
</evidence>
<dbReference type="GO" id="GO:0006592">
    <property type="term" value="P:ornithine biosynthetic process"/>
    <property type="evidence" value="ECO:0007669"/>
    <property type="project" value="TreeGrafter"/>
</dbReference>
<keyword evidence="9" id="KW-0511">Multifunctional enzyme</keyword>
<comment type="function">
    <text evidence="9">Catalyzes two activities which are involved in the cyclic version of arginine biosynthesis: the synthesis of N-acetylglutamate from glutamate and acetyl-CoA as the acetyl donor, and of ornithine by transacetylation between N(2)-acetylornithine and glutamate.</text>
</comment>
<evidence type="ECO:0000256" key="3">
    <source>
        <dbReference type="ARBA" id="ARBA00022571"/>
    </source>
</evidence>
<feature type="binding site" evidence="9">
    <location>
        <position position="400"/>
    </location>
    <ligand>
        <name>substrate</name>
    </ligand>
</feature>
<feature type="active site" description="Nucleophile" evidence="9">
    <location>
        <position position="187"/>
    </location>
</feature>
<evidence type="ECO:0000256" key="9">
    <source>
        <dbReference type="HAMAP-Rule" id="MF_01106"/>
    </source>
</evidence>
<dbReference type="GO" id="GO:0004358">
    <property type="term" value="F:L-glutamate N-acetyltransferase activity, acting on acetyl-L-ornithine as donor"/>
    <property type="evidence" value="ECO:0007669"/>
    <property type="project" value="UniProtKB-UniRule"/>
</dbReference>
<feature type="chain" id="PRO_5031662255" description="Arginine biosynthesis bifunctional protein ArgJ alpha chain" evidence="9">
    <location>
        <begin position="1"/>
        <end position="186"/>
    </location>
</feature>
<evidence type="ECO:0000256" key="5">
    <source>
        <dbReference type="ARBA" id="ARBA00022679"/>
    </source>
</evidence>
<feature type="binding site" evidence="9">
    <location>
        <position position="176"/>
    </location>
    <ligand>
        <name>substrate</name>
    </ligand>
</feature>
<evidence type="ECO:0000256" key="1">
    <source>
        <dbReference type="ARBA" id="ARBA00006774"/>
    </source>
</evidence>
<feature type="binding site" evidence="9">
    <location>
        <position position="395"/>
    </location>
    <ligand>
        <name>substrate</name>
    </ligand>
</feature>
<keyword evidence="3 9" id="KW-0055">Arginine biosynthesis</keyword>
<dbReference type="Gene3D" id="3.10.20.340">
    <property type="entry name" value="ArgJ beta chain, C-terminal domain"/>
    <property type="match status" value="1"/>
</dbReference>
<dbReference type="InterPro" id="IPR042195">
    <property type="entry name" value="ArgJ_beta_C"/>
</dbReference>
<sequence>MEQIEGGITAVDGFTAAGTFAGIKKMEKPDLALIFSESVCNVAGVFTKNRFQAAPLLLDRKHLRKKKGRVIIANSGNANAFTGARGGRDAGAMAEAAARALNVPIASVYVASTGVIGEFLPIEKITGAVPRLALQLSRNGGRAAAEAIMTTDTFPKEVAFTGKVGREEVRVGGIAKGSGMIHPNMATMLAFLATDVAMEPRLLQEALRQAVDRSFNRTTVDGDTSTNDMVLCFASGQRGKEIRSKGTAYGQFVVLLEAACLSLAKMIVRDGEGATKLIEIKITGARSDSAARRIAESIACSSLVKTAFFGEDANWGRIVAAIGNAGVPVDPEQVDLSFGPVALVRKGVYQGKDAESKVAVLLKQKEIELTVHLHSGRGRADFWTSDLSLDYVKINAAYRS</sequence>
<dbReference type="Pfam" id="PF01960">
    <property type="entry name" value="ArgJ"/>
    <property type="match status" value="1"/>
</dbReference>
<evidence type="ECO:0000256" key="8">
    <source>
        <dbReference type="ARBA" id="ARBA00049439"/>
    </source>
</evidence>
<evidence type="ECO:0000313" key="11">
    <source>
        <dbReference type="Proteomes" id="UP000534783"/>
    </source>
</evidence>
<proteinExistence type="inferred from homology"/>